<feature type="domain" description="4Fe-4S ferredoxin-type" evidence="1">
    <location>
        <begin position="89"/>
        <end position="117"/>
    </location>
</feature>
<dbReference type="HOGENOM" id="CLU_067767_0_0_2"/>
<dbReference type="PANTHER" id="PTHR43063">
    <property type="entry name" value="4FE-4S CLUSTER CONTAINING PARA FAMILY ATPASE PROTEIN"/>
    <property type="match status" value="1"/>
</dbReference>
<dbReference type="OrthoDB" id="65817at2157"/>
<dbReference type="InterPro" id="IPR017900">
    <property type="entry name" value="4Fe4S_Fe_S_CS"/>
</dbReference>
<sequence>MKIVVASGKGGTGKSTVAANLAYSLLDLHPVTLVDCDVEVPNLHLFFESEPEIRDVFTTIPKVDTDLCTLCGDCGNFCRYGAIAVLKDRVLIFEKMCHACGGCMIVCPEKAISETPYPIGLVEDSNPISGLRLISGFLKEGEVLAPRIIRTAKEVAEDDELVIIDSSPGIACPVIEAMDDADFCILVTESTPFGLHDLDLAVGVTKSLDLKAGVVINRSDGSDEEVRDYCMKADVPVLLTIPFDKEIASVQNKGGLISEKMSGWKEKFAGLYNECLRISGVAL</sequence>
<accession>E1RDA7</accession>
<dbReference type="Pfam" id="PF01656">
    <property type="entry name" value="CbiA"/>
    <property type="match status" value="1"/>
</dbReference>
<reference evidence="2 3" key="1">
    <citation type="journal article" date="2010" name="Stand. Genomic Sci.">
        <title>Complete genome sequence of Methanoplanus petrolearius type strain (SEBR 4847).</title>
        <authorList>
            <person name="Brambilla E."/>
            <person name="Djao O.D."/>
            <person name="Daligault H."/>
            <person name="Lapidus A."/>
            <person name="Lucas S."/>
            <person name="Hammon N."/>
            <person name="Nolan M."/>
            <person name="Tice H."/>
            <person name="Cheng J.F."/>
            <person name="Han C."/>
            <person name="Tapia R."/>
            <person name="Goodwin L."/>
            <person name="Pitluck S."/>
            <person name="Liolios K."/>
            <person name="Ivanova N."/>
            <person name="Mavromatis K."/>
            <person name="Mikhailova N."/>
            <person name="Pati A."/>
            <person name="Chen A."/>
            <person name="Palaniappan K."/>
            <person name="Land M."/>
            <person name="Hauser L."/>
            <person name="Chang Y.J."/>
            <person name="Jeffries C.D."/>
            <person name="Rohde M."/>
            <person name="Spring S."/>
            <person name="Sikorski J."/>
            <person name="Goker M."/>
            <person name="Woyke T."/>
            <person name="Bristow J."/>
            <person name="Eisen J.A."/>
            <person name="Markowitz V."/>
            <person name="Hugenholtz P."/>
            <person name="Kyrpides N.C."/>
            <person name="Klenk H.P."/>
        </authorList>
    </citation>
    <scope>NUCLEOTIDE SEQUENCE [LARGE SCALE GENOMIC DNA]</scope>
    <source>
        <strain evidence="3">DSM 11571 / OCM 486 / SEBR 4847</strain>
    </source>
</reference>
<dbReference type="PROSITE" id="PS51379">
    <property type="entry name" value="4FE4S_FER_2"/>
    <property type="match status" value="2"/>
</dbReference>
<dbReference type="InterPro" id="IPR017896">
    <property type="entry name" value="4Fe4S_Fe-S-bd"/>
</dbReference>
<feature type="domain" description="4Fe-4S ferredoxin-type" evidence="1">
    <location>
        <begin position="59"/>
        <end position="88"/>
    </location>
</feature>
<organism evidence="2 3">
    <name type="scientific">Methanolacinia petrolearia (strain DSM 11571 / OCM 486 / SEBR 4847)</name>
    <name type="common">Methanoplanus petrolearius</name>
    <dbReference type="NCBI Taxonomy" id="679926"/>
    <lineage>
        <taxon>Archaea</taxon>
        <taxon>Methanobacteriati</taxon>
        <taxon>Methanobacteriota</taxon>
        <taxon>Stenosarchaea group</taxon>
        <taxon>Methanomicrobia</taxon>
        <taxon>Methanomicrobiales</taxon>
        <taxon>Methanomicrobiaceae</taxon>
        <taxon>Methanolacinia</taxon>
    </lineage>
</organism>
<evidence type="ECO:0000313" key="3">
    <source>
        <dbReference type="Proteomes" id="UP000006565"/>
    </source>
</evidence>
<dbReference type="KEGG" id="mpi:Mpet_2343"/>
<name>E1RDA7_METP4</name>
<proteinExistence type="predicted"/>
<evidence type="ECO:0000313" key="2">
    <source>
        <dbReference type="EMBL" id="ADN37090.1"/>
    </source>
</evidence>
<protein>
    <submittedName>
        <fullName evidence="2">Cobyrinic acid ac-diamide synthase</fullName>
    </submittedName>
</protein>
<dbReference type="RefSeq" id="WP_013330267.1">
    <property type="nucleotide sequence ID" value="NC_014507.1"/>
</dbReference>
<dbReference type="PANTHER" id="PTHR43063:SF1">
    <property type="entry name" value="4FE-4S CLUSTER CONTAINING PARA FAMILY ATPASE PROTEIN"/>
    <property type="match status" value="1"/>
</dbReference>
<dbReference type="Gene3D" id="3.40.50.300">
    <property type="entry name" value="P-loop containing nucleotide triphosphate hydrolases"/>
    <property type="match status" value="1"/>
</dbReference>
<dbReference type="Gene3D" id="3.30.70.20">
    <property type="match status" value="1"/>
</dbReference>
<dbReference type="EMBL" id="CP002117">
    <property type="protein sequence ID" value="ADN37090.1"/>
    <property type="molecule type" value="Genomic_DNA"/>
</dbReference>
<dbReference type="PROSITE" id="PS00198">
    <property type="entry name" value="4FE4S_FER_1"/>
    <property type="match status" value="1"/>
</dbReference>
<keyword evidence="3" id="KW-1185">Reference proteome</keyword>
<gene>
    <name evidence="2" type="ordered locus">Mpet_2343</name>
</gene>
<dbReference type="InterPro" id="IPR002586">
    <property type="entry name" value="CobQ/CobB/MinD/ParA_Nub-bd_dom"/>
</dbReference>
<dbReference type="AlphaFoldDB" id="E1RDA7"/>
<dbReference type="GeneID" id="9744829"/>
<dbReference type="InterPro" id="IPR027417">
    <property type="entry name" value="P-loop_NTPase"/>
</dbReference>
<evidence type="ECO:0000259" key="1">
    <source>
        <dbReference type="PROSITE" id="PS51379"/>
    </source>
</evidence>
<dbReference type="GO" id="GO:0016491">
    <property type="term" value="F:oxidoreductase activity"/>
    <property type="evidence" value="ECO:0007669"/>
    <property type="project" value="UniProtKB-ARBA"/>
</dbReference>
<dbReference type="Proteomes" id="UP000006565">
    <property type="component" value="Chromosome"/>
</dbReference>
<dbReference type="eggNOG" id="arCOG04073">
    <property type="taxonomic scope" value="Archaea"/>
</dbReference>
<dbReference type="Pfam" id="PF00037">
    <property type="entry name" value="Fer4"/>
    <property type="match status" value="2"/>
</dbReference>
<dbReference type="SUPFAM" id="SSF52540">
    <property type="entry name" value="P-loop containing nucleoside triphosphate hydrolases"/>
    <property type="match status" value="1"/>
</dbReference>
<dbReference type="STRING" id="679926.Mpet_2343"/>
<dbReference type="SUPFAM" id="SSF54862">
    <property type="entry name" value="4Fe-4S ferredoxins"/>
    <property type="match status" value="1"/>
</dbReference>